<feature type="transmembrane region" description="Helical" evidence="1">
    <location>
        <begin position="369"/>
        <end position="388"/>
    </location>
</feature>
<accession>A0AAE4MFB3</accession>
<reference evidence="2 3" key="1">
    <citation type="submission" date="2023-06" db="EMBL/GenBank/DDBJ databases">
        <title>Genome sequence of Methancorpusculaceae sp. Cs1.</title>
        <authorList>
            <person name="Protasov E."/>
            <person name="Platt K."/>
            <person name="Poehlein A."/>
            <person name="Daniel R."/>
            <person name="Brune A."/>
        </authorList>
    </citation>
    <scope>NUCLEOTIDE SEQUENCE [LARGE SCALE GENOMIC DNA]</scope>
    <source>
        <strain evidence="2 3">Cs1</strain>
    </source>
</reference>
<dbReference type="Proteomes" id="UP001283212">
    <property type="component" value="Unassembled WGS sequence"/>
</dbReference>
<keyword evidence="1" id="KW-0812">Transmembrane</keyword>
<keyword evidence="3" id="KW-1185">Reference proteome</keyword>
<comment type="caution">
    <text evidence="2">The sequence shown here is derived from an EMBL/GenBank/DDBJ whole genome shotgun (WGS) entry which is preliminary data.</text>
</comment>
<gene>
    <name evidence="2" type="ORF">McpCs1_06890</name>
</gene>
<dbReference type="EMBL" id="JAWDKB010000002">
    <property type="protein sequence ID" value="MDV0443319.1"/>
    <property type="molecule type" value="Genomic_DNA"/>
</dbReference>
<dbReference type="RefSeq" id="WP_338095846.1">
    <property type="nucleotide sequence ID" value="NZ_JAWDKB010000002.1"/>
</dbReference>
<evidence type="ECO:0000313" key="2">
    <source>
        <dbReference type="EMBL" id="MDV0443319.1"/>
    </source>
</evidence>
<keyword evidence="1" id="KW-1133">Transmembrane helix</keyword>
<protein>
    <recommendedName>
        <fullName evidence="4">DUF3821 domain-containing protein</fullName>
    </recommendedName>
</protein>
<keyword evidence="1" id="KW-0472">Membrane</keyword>
<proteinExistence type="predicted"/>
<organism evidence="2 3">
    <name type="scientific">Methanorbis rubei</name>
    <dbReference type="NCBI Taxonomy" id="3028300"/>
    <lineage>
        <taxon>Archaea</taxon>
        <taxon>Methanobacteriati</taxon>
        <taxon>Methanobacteriota</taxon>
        <taxon>Stenosarchaea group</taxon>
        <taxon>Methanomicrobia</taxon>
        <taxon>Methanomicrobiales</taxon>
        <taxon>Methanocorpusculaceae</taxon>
        <taxon>Methanorbis</taxon>
    </lineage>
</organism>
<evidence type="ECO:0008006" key="4">
    <source>
        <dbReference type="Google" id="ProtNLM"/>
    </source>
</evidence>
<evidence type="ECO:0000313" key="3">
    <source>
        <dbReference type="Proteomes" id="UP001283212"/>
    </source>
</evidence>
<name>A0AAE4MFB3_9EURY</name>
<dbReference type="AlphaFoldDB" id="A0AAE4MFB3"/>
<sequence length="391" mass="43315">MKKLFFAAVVCAVLIFSAGVAADEEYWITIDPIPDQMLGSTYIINGETNLPVGSKLFFEHYWADWECHDTRVCCKPINSGETSNIIQVQQGTGDANVWSFIMDTSEFGYARKFLAKVTSFDTDFRTSTTYNLIERTPETSWIMIDPIPDQNVGANITITGSVFQPQEGMFLIDIQPIWFDHNTAPDTTEARPFVKYILVTVPKGTTEFYNWSISLDTATLPTDVYQVKASGLDYDFGSQTRTFILRGDGEADSSVIDISPVKSVITGDPLIIQGSINTGKETTLLYELVPNRVYYSVEDTRTGYTRTTPLRAYGKDRNTVFWEVSLDTAGLPAGEYLLKVYVPDAPVTAEAEVTLQSRSSVPVPTQTPGFGLGILVLAFTAAVVLSLLRKK</sequence>
<evidence type="ECO:0000256" key="1">
    <source>
        <dbReference type="SAM" id="Phobius"/>
    </source>
</evidence>